<dbReference type="RefSeq" id="WP_090310584.1">
    <property type="nucleotide sequence ID" value="NZ_FNFE01000006.1"/>
</dbReference>
<evidence type="ECO:0000259" key="1">
    <source>
        <dbReference type="Pfam" id="PF12708"/>
    </source>
</evidence>
<dbReference type="Pfam" id="PF12708">
    <property type="entry name" value="Pect-lyase_RHGA_epim"/>
    <property type="match status" value="1"/>
</dbReference>
<dbReference type="GO" id="GO:0016829">
    <property type="term" value="F:lyase activity"/>
    <property type="evidence" value="ECO:0007669"/>
    <property type="project" value="UniProtKB-KW"/>
</dbReference>
<evidence type="ECO:0000313" key="3">
    <source>
        <dbReference type="Proteomes" id="UP000198882"/>
    </source>
</evidence>
<name>A0A1G9E877_9EURY</name>
<keyword evidence="3" id="KW-1185">Reference proteome</keyword>
<sequence length="461" mass="49974">MPTPSDNHGFDLDYEPGETWDYNDEFAALEERVPIVDDETDRDGYTPHGDSVFIARDTGDVYVGTGSAWTHLGNVAETTAPVTAYGAVGDGVTDDTRAIQNAIDDASYAVFFPEPEDAYLVSEPIEFGDGGRARHLRGSGAVTVRADPNGSWPAGAGVLNRPERTEWTPGHDLIVRDLSLDANGVADHALSISEAGADVNVVLDVTNVHGVRARSHGFAIHRPIVSRIATCRAQHNGGSGFFVTGHGTSTQFHTCYSLDNDGHGYDIDVMDYTGLVNCAADRTRRGYSLHGTEGRRSMALEIHHCGVEWPAEEAYYLEGVDNAHIVAPYVHDPSDDHPMLSFNAFARVTVSNFVSFVEPANAPVVSVNTNGETHTRYPDLIHVENSRFASIEGGDLDLRWVLSYYGLELEDDSQLAEYRVNGDLYCGGANGDGVIVRDRSTGEPYRITVDDGEVVADPAND</sequence>
<feature type="domain" description="Rhamnogalacturonase A/B/Epimerase-like pectate lyase" evidence="1">
    <location>
        <begin position="82"/>
        <end position="126"/>
    </location>
</feature>
<dbReference type="InterPro" id="IPR011050">
    <property type="entry name" value="Pectin_lyase_fold/virulence"/>
</dbReference>
<dbReference type="InterPro" id="IPR024535">
    <property type="entry name" value="RHGA/B-epi-like_pectate_lyase"/>
</dbReference>
<protein>
    <submittedName>
        <fullName evidence="2">Pectate lyase superfamily protein</fullName>
    </submittedName>
</protein>
<accession>A0A1G9E877</accession>
<gene>
    <name evidence="2" type="ORF">SAMN04515672_3801</name>
</gene>
<organism evidence="2 3">
    <name type="scientific">Natronorubrum texcoconense</name>
    <dbReference type="NCBI Taxonomy" id="1095776"/>
    <lineage>
        <taxon>Archaea</taxon>
        <taxon>Methanobacteriati</taxon>
        <taxon>Methanobacteriota</taxon>
        <taxon>Stenosarchaea group</taxon>
        <taxon>Halobacteria</taxon>
        <taxon>Halobacteriales</taxon>
        <taxon>Natrialbaceae</taxon>
        <taxon>Natronorubrum</taxon>
    </lineage>
</organism>
<dbReference type="SUPFAM" id="SSF51126">
    <property type="entry name" value="Pectin lyase-like"/>
    <property type="match status" value="1"/>
</dbReference>
<evidence type="ECO:0000313" key="2">
    <source>
        <dbReference type="EMBL" id="SDK72342.1"/>
    </source>
</evidence>
<dbReference type="OrthoDB" id="343158at2157"/>
<proteinExistence type="predicted"/>
<dbReference type="Gene3D" id="2.160.20.10">
    <property type="entry name" value="Single-stranded right-handed beta-helix, Pectin lyase-like"/>
    <property type="match status" value="1"/>
</dbReference>
<dbReference type="AlphaFoldDB" id="A0A1G9E877"/>
<dbReference type="EMBL" id="FNFE01000006">
    <property type="protein sequence ID" value="SDK72342.1"/>
    <property type="molecule type" value="Genomic_DNA"/>
</dbReference>
<dbReference type="Proteomes" id="UP000198882">
    <property type="component" value="Unassembled WGS sequence"/>
</dbReference>
<keyword evidence="2" id="KW-0456">Lyase</keyword>
<dbReference type="InterPro" id="IPR012334">
    <property type="entry name" value="Pectin_lyas_fold"/>
</dbReference>
<reference evidence="3" key="1">
    <citation type="submission" date="2016-10" db="EMBL/GenBank/DDBJ databases">
        <authorList>
            <person name="Varghese N."/>
            <person name="Submissions S."/>
        </authorList>
    </citation>
    <scope>NUCLEOTIDE SEQUENCE [LARGE SCALE GENOMIC DNA]</scope>
    <source>
        <strain evidence="3">B4,CECT 8067,JCM 17497</strain>
    </source>
</reference>